<sequence>MEISNNKLTLKLLINKKSDKVLFGEASKDLVDFIFSLLALPLGIIAKLLKKDDMVGSLGEVYHSLSKLNNTYILSSGHVYSLLNPPLASTSNPKTNFLLPSSTYLSNHQDKKDRTLYLCSYKVPKCKSFLKRSSRSRSRSFRTSFCSYVSEVNGVTCPSCGSELNRLANFVGPKSDASTVVEVGGDGEGYVTGVVTYSVMDDLTVVPMSTISSIALLNKFQIKDLGSLEEITVNIGFEEGLNLLKASLETKTVLTNVFLKKNHASNDNI</sequence>
<proteinExistence type="predicted"/>
<evidence type="ECO:0000313" key="2">
    <source>
        <dbReference type="Proteomes" id="UP000623129"/>
    </source>
</evidence>
<reference evidence="1" key="1">
    <citation type="submission" date="2020-01" db="EMBL/GenBank/DDBJ databases">
        <title>Genome sequence of Kobresia littledalei, the first chromosome-level genome in the family Cyperaceae.</title>
        <authorList>
            <person name="Qu G."/>
        </authorList>
    </citation>
    <scope>NUCLEOTIDE SEQUENCE</scope>
    <source>
        <strain evidence="1">C.B.Clarke</strain>
        <tissue evidence="1">Leaf</tissue>
    </source>
</reference>
<organism evidence="1 2">
    <name type="scientific">Carex littledalei</name>
    <dbReference type="NCBI Taxonomy" id="544730"/>
    <lineage>
        <taxon>Eukaryota</taxon>
        <taxon>Viridiplantae</taxon>
        <taxon>Streptophyta</taxon>
        <taxon>Embryophyta</taxon>
        <taxon>Tracheophyta</taxon>
        <taxon>Spermatophyta</taxon>
        <taxon>Magnoliopsida</taxon>
        <taxon>Liliopsida</taxon>
        <taxon>Poales</taxon>
        <taxon>Cyperaceae</taxon>
        <taxon>Cyperoideae</taxon>
        <taxon>Cariceae</taxon>
        <taxon>Carex</taxon>
        <taxon>Carex subgen. Euthyceras</taxon>
    </lineage>
</organism>
<dbReference type="Proteomes" id="UP000623129">
    <property type="component" value="Unassembled WGS sequence"/>
</dbReference>
<dbReference type="OrthoDB" id="2014278at2759"/>
<gene>
    <name evidence="1" type="ORF">FCM35_KLT18056</name>
</gene>
<name>A0A833VYE5_9POAL</name>
<protein>
    <recommendedName>
        <fullName evidence="3">DUF674 domain-containing protein</fullName>
    </recommendedName>
</protein>
<comment type="caution">
    <text evidence="1">The sequence shown here is derived from an EMBL/GenBank/DDBJ whole genome shotgun (WGS) entry which is preliminary data.</text>
</comment>
<dbReference type="EMBL" id="SWLB01000006">
    <property type="protein sequence ID" value="KAF3337469.1"/>
    <property type="molecule type" value="Genomic_DNA"/>
</dbReference>
<dbReference type="Pfam" id="PF05056">
    <property type="entry name" value="DUF674"/>
    <property type="match status" value="1"/>
</dbReference>
<dbReference type="InterPro" id="IPR007750">
    <property type="entry name" value="DUF674"/>
</dbReference>
<dbReference type="PANTHER" id="PTHR33103:SF19">
    <property type="entry name" value="OS09G0544700 PROTEIN"/>
    <property type="match status" value="1"/>
</dbReference>
<dbReference type="PANTHER" id="PTHR33103">
    <property type="entry name" value="OS01G0153900 PROTEIN"/>
    <property type="match status" value="1"/>
</dbReference>
<evidence type="ECO:0000313" key="1">
    <source>
        <dbReference type="EMBL" id="KAF3337469.1"/>
    </source>
</evidence>
<keyword evidence="2" id="KW-1185">Reference proteome</keyword>
<accession>A0A833VYE5</accession>
<evidence type="ECO:0008006" key="3">
    <source>
        <dbReference type="Google" id="ProtNLM"/>
    </source>
</evidence>
<dbReference type="AlphaFoldDB" id="A0A833VYE5"/>